<name>A0A9W9PHC5_9EURO</name>
<dbReference type="InterPro" id="IPR002347">
    <property type="entry name" value="SDR_fam"/>
</dbReference>
<accession>A0A9W9PHC5</accession>
<dbReference type="RefSeq" id="XP_058334185.1">
    <property type="nucleotide sequence ID" value="XM_058471044.1"/>
</dbReference>
<reference evidence="2" key="2">
    <citation type="journal article" date="2023" name="IMA Fungus">
        <title>Comparative genomic study of the Penicillium genus elucidates a diverse pangenome and 15 lateral gene transfer events.</title>
        <authorList>
            <person name="Petersen C."/>
            <person name="Sorensen T."/>
            <person name="Nielsen M.R."/>
            <person name="Sondergaard T.E."/>
            <person name="Sorensen J.L."/>
            <person name="Fitzpatrick D.A."/>
            <person name="Frisvad J.C."/>
            <person name="Nielsen K.L."/>
        </authorList>
    </citation>
    <scope>NUCLEOTIDE SEQUENCE</scope>
    <source>
        <strain evidence="2">IBT 19713</strain>
    </source>
</reference>
<keyword evidence="3" id="KW-1185">Reference proteome</keyword>
<dbReference type="Pfam" id="PF00106">
    <property type="entry name" value="adh_short"/>
    <property type="match status" value="1"/>
</dbReference>
<dbReference type="EMBL" id="JAPQKS010000002">
    <property type="protein sequence ID" value="KAJ5246764.1"/>
    <property type="molecule type" value="Genomic_DNA"/>
</dbReference>
<evidence type="ECO:0000256" key="1">
    <source>
        <dbReference type="ARBA" id="ARBA00006484"/>
    </source>
</evidence>
<proteinExistence type="inferred from homology"/>
<comment type="similarity">
    <text evidence="1">Belongs to the short-chain dehydrogenases/reductases (SDR) family.</text>
</comment>
<reference evidence="2" key="1">
    <citation type="submission" date="2022-11" db="EMBL/GenBank/DDBJ databases">
        <authorList>
            <person name="Petersen C."/>
        </authorList>
    </citation>
    <scope>NUCLEOTIDE SEQUENCE</scope>
    <source>
        <strain evidence="2">IBT 19713</strain>
    </source>
</reference>
<gene>
    <name evidence="2" type="ORF">N7468_001747</name>
</gene>
<dbReference type="Proteomes" id="UP001150941">
    <property type="component" value="Unassembled WGS sequence"/>
</dbReference>
<dbReference type="GO" id="GO:0016491">
    <property type="term" value="F:oxidoreductase activity"/>
    <property type="evidence" value="ECO:0007669"/>
    <property type="project" value="TreeGrafter"/>
</dbReference>
<dbReference type="Gene3D" id="3.40.50.720">
    <property type="entry name" value="NAD(P)-binding Rossmann-like Domain"/>
    <property type="match status" value="1"/>
</dbReference>
<evidence type="ECO:0000313" key="3">
    <source>
        <dbReference type="Proteomes" id="UP001150941"/>
    </source>
</evidence>
<dbReference type="GeneID" id="83198347"/>
<dbReference type="PRINTS" id="PR00081">
    <property type="entry name" value="GDHRDH"/>
</dbReference>
<dbReference type="InterPro" id="IPR051468">
    <property type="entry name" value="Fungal_SecMetab_SDRs"/>
</dbReference>
<dbReference type="SUPFAM" id="SSF51735">
    <property type="entry name" value="NAD(P)-binding Rossmann-fold domains"/>
    <property type="match status" value="1"/>
</dbReference>
<dbReference type="OrthoDB" id="9876299at2759"/>
<dbReference type="GO" id="GO:0005737">
    <property type="term" value="C:cytoplasm"/>
    <property type="evidence" value="ECO:0007669"/>
    <property type="project" value="TreeGrafter"/>
</dbReference>
<dbReference type="PANTHER" id="PTHR43544">
    <property type="entry name" value="SHORT-CHAIN DEHYDROGENASE/REDUCTASE"/>
    <property type="match status" value="1"/>
</dbReference>
<comment type="caution">
    <text evidence="2">The sequence shown here is derived from an EMBL/GenBank/DDBJ whole genome shotgun (WGS) entry which is preliminary data.</text>
</comment>
<sequence length="296" mass="31621">MASTIVLITGANRGIGKGILELYLKKPNHTVIAATRDPSHSTSQGLAELPKAEGTSLVIVKIDALSPNDPAAAVKELASKGIGHIDILVANAGIALSWPKVIEVKVEDIQKHVDVNIYGFIYLYQAFRAVLKKAKAPKWVTIGSSSAFLTVSIHVNYPEQTSILTMSIVSSKHYTPYGCEMSGKLPTVEIGILTIFSNFLHMQNAAYAPTKGAQHWYTKAISVEDPWLNAFPVDPGWVQTDLGNRGADAFGFKEAAISVADSAAGVVGVIDASNLESHSGKLWKFDGKPGALNLEA</sequence>
<dbReference type="PANTHER" id="PTHR43544:SF26">
    <property type="entry name" value="SHORT CHAIN DEHYDROGENASE_REDUCTASE FAMILY OXIDOREDUCTASE (JCVI)"/>
    <property type="match status" value="1"/>
</dbReference>
<evidence type="ECO:0000313" key="2">
    <source>
        <dbReference type="EMBL" id="KAJ5246764.1"/>
    </source>
</evidence>
<protein>
    <submittedName>
        <fullName evidence="2">Uncharacterized protein</fullName>
    </submittedName>
</protein>
<dbReference type="AlphaFoldDB" id="A0A9W9PHC5"/>
<organism evidence="2 3">
    <name type="scientific">Penicillium chermesinum</name>
    <dbReference type="NCBI Taxonomy" id="63820"/>
    <lineage>
        <taxon>Eukaryota</taxon>
        <taxon>Fungi</taxon>
        <taxon>Dikarya</taxon>
        <taxon>Ascomycota</taxon>
        <taxon>Pezizomycotina</taxon>
        <taxon>Eurotiomycetes</taxon>
        <taxon>Eurotiomycetidae</taxon>
        <taxon>Eurotiales</taxon>
        <taxon>Aspergillaceae</taxon>
        <taxon>Penicillium</taxon>
    </lineage>
</organism>
<dbReference type="InterPro" id="IPR036291">
    <property type="entry name" value="NAD(P)-bd_dom_sf"/>
</dbReference>